<organism evidence="2 3">
    <name type="scientific">Myotis myotis</name>
    <name type="common">Greater mouse-eared bat</name>
    <name type="synonym">Vespertilio myotis</name>
    <dbReference type="NCBI Taxonomy" id="51298"/>
    <lineage>
        <taxon>Eukaryota</taxon>
        <taxon>Metazoa</taxon>
        <taxon>Chordata</taxon>
        <taxon>Craniata</taxon>
        <taxon>Vertebrata</taxon>
        <taxon>Euteleostomi</taxon>
        <taxon>Mammalia</taxon>
        <taxon>Eutheria</taxon>
        <taxon>Laurasiatheria</taxon>
        <taxon>Chiroptera</taxon>
        <taxon>Yangochiroptera</taxon>
        <taxon>Vespertilionidae</taxon>
        <taxon>Myotis</taxon>
    </lineage>
</organism>
<keyword evidence="3" id="KW-1185">Reference proteome</keyword>
<dbReference type="EMBL" id="JABWUV010000002">
    <property type="protein sequence ID" value="KAF6378674.1"/>
    <property type="molecule type" value="Genomic_DNA"/>
</dbReference>
<dbReference type="Proteomes" id="UP000527355">
    <property type="component" value="Unassembled WGS sequence"/>
</dbReference>
<comment type="caution">
    <text evidence="2">The sequence shown here is derived from an EMBL/GenBank/DDBJ whole genome shotgun (WGS) entry which is preliminary data.</text>
</comment>
<feature type="compositionally biased region" description="Basic and acidic residues" evidence="1">
    <location>
        <begin position="154"/>
        <end position="171"/>
    </location>
</feature>
<proteinExistence type="predicted"/>
<gene>
    <name evidence="2" type="ORF">mMyoMyo1_009602</name>
</gene>
<evidence type="ECO:0000256" key="1">
    <source>
        <dbReference type="SAM" id="MobiDB-lite"/>
    </source>
</evidence>
<feature type="region of interest" description="Disordered" evidence="1">
    <location>
        <begin position="144"/>
        <end position="179"/>
    </location>
</feature>
<name>A0A7J7ZWX5_MYOMY</name>
<accession>A0A7J7ZWX5</accession>
<feature type="region of interest" description="Disordered" evidence="1">
    <location>
        <begin position="28"/>
        <end position="51"/>
    </location>
</feature>
<dbReference type="AlphaFoldDB" id="A0A7J7ZWX5"/>
<reference evidence="2 3" key="1">
    <citation type="journal article" date="2020" name="Nature">
        <title>Six reference-quality genomes reveal evolution of bat adaptations.</title>
        <authorList>
            <person name="Jebb D."/>
            <person name="Huang Z."/>
            <person name="Pippel M."/>
            <person name="Hughes G.M."/>
            <person name="Lavrichenko K."/>
            <person name="Devanna P."/>
            <person name="Winkler S."/>
            <person name="Jermiin L.S."/>
            <person name="Skirmuntt E.C."/>
            <person name="Katzourakis A."/>
            <person name="Burkitt-Gray L."/>
            <person name="Ray D.A."/>
            <person name="Sullivan K.A.M."/>
            <person name="Roscito J.G."/>
            <person name="Kirilenko B.M."/>
            <person name="Davalos L.M."/>
            <person name="Corthals A.P."/>
            <person name="Power M.L."/>
            <person name="Jones G."/>
            <person name="Ransome R.D."/>
            <person name="Dechmann D.K.N."/>
            <person name="Locatelli A.G."/>
            <person name="Puechmaille S.J."/>
            <person name="Fedrigo O."/>
            <person name="Jarvis E.D."/>
            <person name="Hiller M."/>
            <person name="Vernes S.C."/>
            <person name="Myers E.W."/>
            <person name="Teeling E.C."/>
        </authorList>
    </citation>
    <scope>NUCLEOTIDE SEQUENCE [LARGE SCALE GENOMIC DNA]</scope>
    <source>
        <strain evidence="2">MMyoMyo1</strain>
        <tissue evidence="2">Flight muscle</tissue>
    </source>
</reference>
<evidence type="ECO:0000313" key="3">
    <source>
        <dbReference type="Proteomes" id="UP000527355"/>
    </source>
</evidence>
<protein>
    <submittedName>
        <fullName evidence="2">Uncharacterized protein</fullName>
    </submittedName>
</protein>
<evidence type="ECO:0000313" key="2">
    <source>
        <dbReference type="EMBL" id="KAF6378674.1"/>
    </source>
</evidence>
<sequence length="179" mass="19581">MAKPFAHLEGIWMKLDWGISPPRGVAGKAWSQPWHLPPAPQRRETVHSASPGGCGQNGIGLHDASGTLGTCQSCFATVAASRIPRPCCRTLPRTLLHEALVWVPDTCRDGPNSTSQPQRCQGPEADAEAANQDRCLQDWLQRGASQADAGCWPMDRDQPGEAFRRDEDNNSKHFSTHFS</sequence>